<comment type="pathway">
    <text evidence="2">Phospholipid metabolism; phosphatidylglycerol biosynthesis; phosphatidylglycerol from CDP-diacylglycerol: step 1/2.</text>
</comment>
<accession>A0A0E2E575</accession>
<dbReference type="EC" id="2.7.8.5" evidence="4 15"/>
<comment type="catalytic activity">
    <reaction evidence="14">
        <text>a CDP-1,2-diacyl-sn-glycerol + sn-glycerol 3-phosphate = a 1,2-diacyl-sn-glycero-3-phospho-(1'-sn-glycero-3'-phosphate) + CMP + H(+)</text>
        <dbReference type="Rhea" id="RHEA:12593"/>
        <dbReference type="ChEBI" id="CHEBI:15378"/>
        <dbReference type="ChEBI" id="CHEBI:57597"/>
        <dbReference type="ChEBI" id="CHEBI:58332"/>
        <dbReference type="ChEBI" id="CHEBI:60110"/>
        <dbReference type="ChEBI" id="CHEBI:60377"/>
        <dbReference type="EC" id="2.7.8.5"/>
    </reaction>
</comment>
<evidence type="ECO:0000256" key="13">
    <source>
        <dbReference type="ARBA" id="ARBA00023264"/>
    </source>
</evidence>
<dbReference type="Proteomes" id="UP000011705">
    <property type="component" value="Chromosome"/>
</dbReference>
<dbReference type="InterPro" id="IPR004570">
    <property type="entry name" value="Phosphatidylglycerol_P_synth"/>
</dbReference>
<evidence type="ECO:0000256" key="16">
    <source>
        <dbReference type="RuleBase" id="RU003750"/>
    </source>
</evidence>
<dbReference type="Pfam" id="PF01066">
    <property type="entry name" value="CDP-OH_P_transf"/>
    <property type="match status" value="1"/>
</dbReference>
<gene>
    <name evidence="18" type="ORF">HMPREF9726_01242</name>
</gene>
<evidence type="ECO:0000256" key="15">
    <source>
        <dbReference type="NCBIfam" id="TIGR00560"/>
    </source>
</evidence>
<evidence type="ECO:0000256" key="12">
    <source>
        <dbReference type="ARBA" id="ARBA00023209"/>
    </source>
</evidence>
<evidence type="ECO:0000256" key="7">
    <source>
        <dbReference type="ARBA" id="ARBA00022679"/>
    </source>
</evidence>
<dbReference type="PIRSF" id="PIRSF000847">
    <property type="entry name" value="Phos_ph_gly_syn"/>
    <property type="match status" value="1"/>
</dbReference>
<feature type="transmembrane region" description="Helical" evidence="17">
    <location>
        <begin position="77"/>
        <end position="103"/>
    </location>
</feature>
<evidence type="ECO:0000256" key="8">
    <source>
        <dbReference type="ARBA" id="ARBA00022692"/>
    </source>
</evidence>
<comment type="subcellular location">
    <subcellularLocation>
        <location evidence="1">Membrane</location>
        <topology evidence="1">Multi-pass membrane protein</topology>
    </subcellularLocation>
</comment>
<evidence type="ECO:0000256" key="1">
    <source>
        <dbReference type="ARBA" id="ARBA00004141"/>
    </source>
</evidence>
<dbReference type="GO" id="GO:0046474">
    <property type="term" value="P:glycerophospholipid biosynthetic process"/>
    <property type="evidence" value="ECO:0007669"/>
    <property type="project" value="TreeGrafter"/>
</dbReference>
<dbReference type="InterPro" id="IPR048254">
    <property type="entry name" value="CDP_ALCOHOL_P_TRANSF_CS"/>
</dbReference>
<evidence type="ECO:0000256" key="2">
    <source>
        <dbReference type="ARBA" id="ARBA00005042"/>
    </source>
</evidence>
<comment type="caution">
    <text evidence="18">The sequence shown here is derived from an EMBL/GenBank/DDBJ whole genome shotgun (WGS) entry which is preliminary data.</text>
</comment>
<dbReference type="PROSITE" id="PS00379">
    <property type="entry name" value="CDP_ALCOHOL_P_TRANSF"/>
    <property type="match status" value="1"/>
</dbReference>
<dbReference type="InterPro" id="IPR000462">
    <property type="entry name" value="CDP-OH_P_trans"/>
</dbReference>
<dbReference type="PANTHER" id="PTHR14269:SF62">
    <property type="entry name" value="CDP-DIACYLGLYCEROL--GLYCEROL-3-PHOSPHATE 3-PHOSPHATIDYLTRANSFERASE 1, CHLOROPLASTIC"/>
    <property type="match status" value="1"/>
</dbReference>
<protein>
    <recommendedName>
        <fullName evidence="5 15">CDP-diacylglycerol--glycerol-3-phosphate 3-phosphatidyltransferase</fullName>
        <ecNumber evidence="4 15">2.7.8.5</ecNumber>
    </recommendedName>
</protein>
<keyword evidence="13" id="KW-1208">Phospholipid metabolism</keyword>
<keyword evidence="11 17" id="KW-0472">Membrane</keyword>
<sequence length="197" mass="22806">MKLSNIFTSSRLVLAPIIYVLYFLPDWIPFISPKITILIIIPIFIFMEFTDFLDGYYARLHNQVDDFGKIFDPFADVVANVTVLFCFLMDGFLFAPFFLIIVYREFGIMFLRMKARGEGITIGAKMGGKTKTVLYIIAASVSMFLKLEKIYTFLPPAISRYILYFNWLLYFAAVILSLASFTDYITSYLNKRRTADE</sequence>
<keyword evidence="6" id="KW-0444">Lipid biosynthesis</keyword>
<dbReference type="RefSeq" id="WP_002667297.1">
    <property type="nucleotide sequence ID" value="NZ_CM001795.1"/>
</dbReference>
<feature type="transmembrane region" description="Helical" evidence="17">
    <location>
        <begin position="6"/>
        <end position="24"/>
    </location>
</feature>
<evidence type="ECO:0000256" key="14">
    <source>
        <dbReference type="ARBA" id="ARBA00048586"/>
    </source>
</evidence>
<evidence type="ECO:0000256" key="11">
    <source>
        <dbReference type="ARBA" id="ARBA00023136"/>
    </source>
</evidence>
<dbReference type="InterPro" id="IPR050324">
    <property type="entry name" value="CDP-alcohol_PTase-I"/>
</dbReference>
<comment type="similarity">
    <text evidence="3 16">Belongs to the CDP-alcohol phosphatidyltransferase class-I family.</text>
</comment>
<dbReference type="EMBL" id="AGDV01000010">
    <property type="protein sequence ID" value="EMB33862.1"/>
    <property type="molecule type" value="Genomic_DNA"/>
</dbReference>
<dbReference type="PANTHER" id="PTHR14269">
    <property type="entry name" value="CDP-DIACYLGLYCEROL--GLYCEROL-3-PHOSPHATE 3-PHOSPHATIDYLTRANSFERASE-RELATED"/>
    <property type="match status" value="1"/>
</dbReference>
<name>A0A0E2E575_TREDN</name>
<feature type="transmembrane region" description="Helical" evidence="17">
    <location>
        <begin position="133"/>
        <end position="152"/>
    </location>
</feature>
<evidence type="ECO:0000256" key="10">
    <source>
        <dbReference type="ARBA" id="ARBA00023098"/>
    </source>
</evidence>
<evidence type="ECO:0000256" key="4">
    <source>
        <dbReference type="ARBA" id="ARBA00013170"/>
    </source>
</evidence>
<evidence type="ECO:0000256" key="3">
    <source>
        <dbReference type="ARBA" id="ARBA00010441"/>
    </source>
</evidence>
<dbReference type="Gene3D" id="1.20.120.1760">
    <property type="match status" value="1"/>
</dbReference>
<evidence type="ECO:0000313" key="18">
    <source>
        <dbReference type="EMBL" id="EMB33862.1"/>
    </source>
</evidence>
<feature type="transmembrane region" description="Helical" evidence="17">
    <location>
        <begin position="164"/>
        <end position="185"/>
    </location>
</feature>
<keyword evidence="8 17" id="KW-0812">Transmembrane</keyword>
<keyword evidence="10" id="KW-0443">Lipid metabolism</keyword>
<dbReference type="NCBIfam" id="TIGR00560">
    <property type="entry name" value="pgsA"/>
    <property type="match status" value="1"/>
</dbReference>
<reference evidence="18" key="1">
    <citation type="submission" date="2012-01" db="EMBL/GenBank/DDBJ databases">
        <title>The Genome Sequence of Treponema denticola H-22.</title>
        <authorList>
            <consortium name="The Broad Institute Genome Sequencing Platform"/>
            <person name="Earl A."/>
            <person name="Ward D."/>
            <person name="Feldgarden M."/>
            <person name="Gevers D."/>
            <person name="Blanton J.M."/>
            <person name="Fenno C.J."/>
            <person name="Baranova O.V."/>
            <person name="Mathney J."/>
            <person name="Dewhirst F.E."/>
            <person name="Izard J."/>
            <person name="Young S.K."/>
            <person name="Zeng Q."/>
            <person name="Gargeya S."/>
            <person name="Fitzgerald M."/>
            <person name="Haas B."/>
            <person name="Abouelleil A."/>
            <person name="Alvarado L."/>
            <person name="Arachchi H.M."/>
            <person name="Berlin A."/>
            <person name="Chapman S.B."/>
            <person name="Gearin G."/>
            <person name="Goldberg J."/>
            <person name="Griggs A."/>
            <person name="Gujja S."/>
            <person name="Hansen M."/>
            <person name="Heiman D."/>
            <person name="Howarth C."/>
            <person name="Larimer J."/>
            <person name="Lui A."/>
            <person name="MacDonald P.J.P."/>
            <person name="McCowen C."/>
            <person name="Montmayeur A."/>
            <person name="Murphy C."/>
            <person name="Neiman D."/>
            <person name="Pearson M."/>
            <person name="Priest M."/>
            <person name="Roberts A."/>
            <person name="Saif S."/>
            <person name="Shea T."/>
            <person name="Sisk P."/>
            <person name="Stolte C."/>
            <person name="Sykes S."/>
            <person name="Wortman J."/>
            <person name="Nusbaum C."/>
            <person name="Birren B."/>
        </authorList>
    </citation>
    <scope>NUCLEOTIDE SEQUENCE [LARGE SCALE GENOMIC DNA]</scope>
    <source>
        <strain evidence="18">H-22</strain>
    </source>
</reference>
<dbReference type="InterPro" id="IPR043130">
    <property type="entry name" value="CDP-OH_PTrfase_TM_dom"/>
</dbReference>
<keyword evidence="7 16" id="KW-0808">Transferase</keyword>
<dbReference type="GO" id="GO:0016020">
    <property type="term" value="C:membrane"/>
    <property type="evidence" value="ECO:0007669"/>
    <property type="project" value="UniProtKB-SubCell"/>
</dbReference>
<dbReference type="AlphaFoldDB" id="A0A0E2E575"/>
<dbReference type="GO" id="GO:0008444">
    <property type="term" value="F:CDP-diacylglycerol-glycerol-3-phosphate 3-phosphatidyltransferase activity"/>
    <property type="evidence" value="ECO:0007669"/>
    <property type="project" value="UniProtKB-UniRule"/>
</dbReference>
<dbReference type="PATRIC" id="fig|999432.5.peg.1292"/>
<evidence type="ECO:0000256" key="17">
    <source>
        <dbReference type="SAM" id="Phobius"/>
    </source>
</evidence>
<keyword evidence="9 17" id="KW-1133">Transmembrane helix</keyword>
<dbReference type="GeneID" id="2739937"/>
<keyword evidence="12" id="KW-0594">Phospholipid biosynthesis</keyword>
<evidence type="ECO:0000256" key="5">
    <source>
        <dbReference type="ARBA" id="ARBA00014944"/>
    </source>
</evidence>
<proteinExistence type="inferred from homology"/>
<evidence type="ECO:0000256" key="9">
    <source>
        <dbReference type="ARBA" id="ARBA00022989"/>
    </source>
</evidence>
<organism evidence="18">
    <name type="scientific">Treponema denticola H-22</name>
    <dbReference type="NCBI Taxonomy" id="999432"/>
    <lineage>
        <taxon>Bacteria</taxon>
        <taxon>Pseudomonadati</taxon>
        <taxon>Spirochaetota</taxon>
        <taxon>Spirochaetia</taxon>
        <taxon>Spirochaetales</taxon>
        <taxon>Treponemataceae</taxon>
        <taxon>Treponema</taxon>
    </lineage>
</organism>
<evidence type="ECO:0000256" key="6">
    <source>
        <dbReference type="ARBA" id="ARBA00022516"/>
    </source>
</evidence>
<dbReference type="HOGENOM" id="CLU_051314_2_3_12"/>